<dbReference type="CDD" id="cd14688">
    <property type="entry name" value="bZIP_YAP"/>
    <property type="match status" value="1"/>
</dbReference>
<dbReference type="InterPro" id="IPR050936">
    <property type="entry name" value="AP-1-like"/>
</dbReference>
<evidence type="ECO:0000256" key="2">
    <source>
        <dbReference type="ARBA" id="ARBA00023242"/>
    </source>
</evidence>
<dbReference type="GO" id="GO:0001228">
    <property type="term" value="F:DNA-binding transcription activator activity, RNA polymerase II-specific"/>
    <property type="evidence" value="ECO:0007669"/>
    <property type="project" value="TreeGrafter"/>
</dbReference>
<organism evidence="4 5">
    <name type="scientific">Setomelanomma holmii</name>
    <dbReference type="NCBI Taxonomy" id="210430"/>
    <lineage>
        <taxon>Eukaryota</taxon>
        <taxon>Fungi</taxon>
        <taxon>Dikarya</taxon>
        <taxon>Ascomycota</taxon>
        <taxon>Pezizomycotina</taxon>
        <taxon>Dothideomycetes</taxon>
        <taxon>Pleosporomycetidae</taxon>
        <taxon>Pleosporales</taxon>
        <taxon>Pleosporineae</taxon>
        <taxon>Phaeosphaeriaceae</taxon>
        <taxon>Setomelanomma</taxon>
    </lineage>
</organism>
<dbReference type="PANTHER" id="PTHR40621:SF6">
    <property type="entry name" value="AP-1-LIKE TRANSCRIPTION FACTOR YAP1-RELATED"/>
    <property type="match status" value="1"/>
</dbReference>
<dbReference type="AlphaFoldDB" id="A0A9P4LM38"/>
<protein>
    <recommendedName>
        <fullName evidence="6">BZIP domain-containing protein</fullName>
    </recommendedName>
</protein>
<dbReference type="EMBL" id="ML978196">
    <property type="protein sequence ID" value="KAF2029850.1"/>
    <property type="molecule type" value="Genomic_DNA"/>
</dbReference>
<feature type="non-terminal residue" evidence="4">
    <location>
        <position position="1"/>
    </location>
</feature>
<evidence type="ECO:0000313" key="4">
    <source>
        <dbReference type="EMBL" id="KAF2029850.1"/>
    </source>
</evidence>
<accession>A0A9P4LM38</accession>
<dbReference type="InterPro" id="IPR046347">
    <property type="entry name" value="bZIP_sf"/>
</dbReference>
<dbReference type="PANTHER" id="PTHR40621">
    <property type="entry name" value="TRANSCRIPTION FACTOR KAPC-RELATED"/>
    <property type="match status" value="1"/>
</dbReference>
<evidence type="ECO:0000256" key="1">
    <source>
        <dbReference type="ARBA" id="ARBA00004123"/>
    </source>
</evidence>
<dbReference type="SUPFAM" id="SSF57959">
    <property type="entry name" value="Leucine zipper domain"/>
    <property type="match status" value="1"/>
</dbReference>
<evidence type="ECO:0000313" key="5">
    <source>
        <dbReference type="Proteomes" id="UP000799777"/>
    </source>
</evidence>
<dbReference type="GO" id="GO:0000976">
    <property type="term" value="F:transcription cis-regulatory region binding"/>
    <property type="evidence" value="ECO:0007669"/>
    <property type="project" value="InterPro"/>
</dbReference>
<dbReference type="Proteomes" id="UP000799777">
    <property type="component" value="Unassembled WGS sequence"/>
</dbReference>
<comment type="subcellular location">
    <subcellularLocation>
        <location evidence="1">Nucleus</location>
    </subcellularLocation>
</comment>
<keyword evidence="2" id="KW-0539">Nucleus</keyword>
<evidence type="ECO:0000256" key="3">
    <source>
        <dbReference type="SAM" id="MobiDB-lite"/>
    </source>
</evidence>
<comment type="caution">
    <text evidence="4">The sequence shown here is derived from an EMBL/GenBank/DDBJ whole genome shotgun (WGS) entry which is preliminary data.</text>
</comment>
<dbReference type="Gene3D" id="1.10.238.100">
    <property type="entry name" value="YAP1 redox domain. Chain B"/>
    <property type="match status" value="1"/>
</dbReference>
<dbReference type="Gene3D" id="1.20.5.170">
    <property type="match status" value="1"/>
</dbReference>
<dbReference type="GO" id="GO:0090575">
    <property type="term" value="C:RNA polymerase II transcription regulator complex"/>
    <property type="evidence" value="ECO:0007669"/>
    <property type="project" value="TreeGrafter"/>
</dbReference>
<evidence type="ECO:0008006" key="6">
    <source>
        <dbReference type="Google" id="ProtNLM"/>
    </source>
</evidence>
<name>A0A9P4LM38_9PLEO</name>
<sequence>NSQNPQQKRKDQIRRAQKTHRERKEAYIKSLELEVVQLRANEARILQETRKLYGQIGKLERLLDKHNIQDRSNGQYKGLHRIGRMVAVIIRELRPTSLIVRHLEAQRFADADIPSALPASQSASTTPTSSPFMSTSITKRVSDLDLMVVGMDFVLSLESPCFSHMFPYSTTATTGHALCVSSTLLHHHPSPSPSPSEPATWQVPALSIERLLELSRSIPLLEGEMTPVQAWDVVQKHPEFAELEIERLEGLKERLLKGVKCYGYGGVVDQVTFEDAVFETFVVGRVF</sequence>
<reference evidence="4" key="1">
    <citation type="journal article" date="2020" name="Stud. Mycol.">
        <title>101 Dothideomycetes genomes: a test case for predicting lifestyles and emergence of pathogens.</title>
        <authorList>
            <person name="Haridas S."/>
            <person name="Albert R."/>
            <person name="Binder M."/>
            <person name="Bloem J."/>
            <person name="Labutti K."/>
            <person name="Salamov A."/>
            <person name="Andreopoulos B."/>
            <person name="Baker S."/>
            <person name="Barry K."/>
            <person name="Bills G."/>
            <person name="Bluhm B."/>
            <person name="Cannon C."/>
            <person name="Castanera R."/>
            <person name="Culley D."/>
            <person name="Daum C."/>
            <person name="Ezra D."/>
            <person name="Gonzalez J."/>
            <person name="Henrissat B."/>
            <person name="Kuo A."/>
            <person name="Liang C."/>
            <person name="Lipzen A."/>
            <person name="Lutzoni F."/>
            <person name="Magnuson J."/>
            <person name="Mondo S."/>
            <person name="Nolan M."/>
            <person name="Ohm R."/>
            <person name="Pangilinan J."/>
            <person name="Park H.-J."/>
            <person name="Ramirez L."/>
            <person name="Alfaro M."/>
            <person name="Sun H."/>
            <person name="Tritt A."/>
            <person name="Yoshinaga Y."/>
            <person name="Zwiers L.-H."/>
            <person name="Turgeon B."/>
            <person name="Goodwin S."/>
            <person name="Spatafora J."/>
            <person name="Crous P."/>
            <person name="Grigoriev I."/>
        </authorList>
    </citation>
    <scope>NUCLEOTIDE SEQUENCE</scope>
    <source>
        <strain evidence="4">CBS 110217</strain>
    </source>
</reference>
<proteinExistence type="predicted"/>
<keyword evidence="5" id="KW-1185">Reference proteome</keyword>
<gene>
    <name evidence="4" type="ORF">EK21DRAFT_66921</name>
</gene>
<dbReference type="OrthoDB" id="2590011at2759"/>
<feature type="region of interest" description="Disordered" evidence="3">
    <location>
        <begin position="1"/>
        <end position="22"/>
    </location>
</feature>